<proteinExistence type="predicted"/>
<accession>A0A0C9WXF1</accession>
<name>A0A0C9WXF1_9AGAR</name>
<evidence type="ECO:0000313" key="3">
    <source>
        <dbReference type="Proteomes" id="UP000054477"/>
    </source>
</evidence>
<protein>
    <recommendedName>
        <fullName evidence="4">Secreted protein</fullName>
    </recommendedName>
</protein>
<organism evidence="2 3">
    <name type="scientific">Laccaria amethystina LaAM-08-1</name>
    <dbReference type="NCBI Taxonomy" id="1095629"/>
    <lineage>
        <taxon>Eukaryota</taxon>
        <taxon>Fungi</taxon>
        <taxon>Dikarya</taxon>
        <taxon>Basidiomycota</taxon>
        <taxon>Agaricomycotina</taxon>
        <taxon>Agaricomycetes</taxon>
        <taxon>Agaricomycetidae</taxon>
        <taxon>Agaricales</taxon>
        <taxon>Agaricineae</taxon>
        <taxon>Hydnangiaceae</taxon>
        <taxon>Laccaria</taxon>
    </lineage>
</organism>
<reference evidence="2 3" key="1">
    <citation type="submission" date="2014-04" db="EMBL/GenBank/DDBJ databases">
        <authorList>
            <consortium name="DOE Joint Genome Institute"/>
            <person name="Kuo A."/>
            <person name="Kohler A."/>
            <person name="Nagy L.G."/>
            <person name="Floudas D."/>
            <person name="Copeland A."/>
            <person name="Barry K.W."/>
            <person name="Cichocki N."/>
            <person name="Veneault-Fourrey C."/>
            <person name="LaButti K."/>
            <person name="Lindquist E.A."/>
            <person name="Lipzen A."/>
            <person name="Lundell T."/>
            <person name="Morin E."/>
            <person name="Murat C."/>
            <person name="Sun H."/>
            <person name="Tunlid A."/>
            <person name="Henrissat B."/>
            <person name="Grigoriev I.V."/>
            <person name="Hibbett D.S."/>
            <person name="Martin F."/>
            <person name="Nordberg H.P."/>
            <person name="Cantor M.N."/>
            <person name="Hua S.X."/>
        </authorList>
    </citation>
    <scope>NUCLEOTIDE SEQUENCE [LARGE SCALE GENOMIC DNA]</scope>
    <source>
        <strain evidence="2 3">LaAM-08-1</strain>
    </source>
</reference>
<evidence type="ECO:0000313" key="2">
    <source>
        <dbReference type="EMBL" id="KIJ93513.1"/>
    </source>
</evidence>
<feature type="signal peptide" evidence="1">
    <location>
        <begin position="1"/>
        <end position="25"/>
    </location>
</feature>
<evidence type="ECO:0000256" key="1">
    <source>
        <dbReference type="SAM" id="SignalP"/>
    </source>
</evidence>
<dbReference type="HOGENOM" id="CLU_1865428_0_0_1"/>
<feature type="chain" id="PRO_5002216377" description="Secreted protein" evidence="1">
    <location>
        <begin position="26"/>
        <end position="137"/>
    </location>
</feature>
<keyword evidence="1" id="KW-0732">Signal</keyword>
<gene>
    <name evidence="2" type="ORF">K443DRAFT_645423</name>
</gene>
<dbReference type="AlphaFoldDB" id="A0A0C9WXF1"/>
<dbReference type="Proteomes" id="UP000054477">
    <property type="component" value="Unassembled WGS sequence"/>
</dbReference>
<sequence length="137" mass="15255">MRHELGVRVLWVPCCLRGWAALASSSAFGLGAARSPSLPVFDGNETRMFFESLQKRQYVVVVFHDRSNVALTSRPTHNSQLDAHVKCRNTPPRAEIQGKRHQRMCSSRMPSAIQGSLEIGCRCGRGSRRMDFVLLGG</sequence>
<evidence type="ECO:0008006" key="4">
    <source>
        <dbReference type="Google" id="ProtNLM"/>
    </source>
</evidence>
<dbReference type="EMBL" id="KN838840">
    <property type="protein sequence ID" value="KIJ93513.1"/>
    <property type="molecule type" value="Genomic_DNA"/>
</dbReference>
<keyword evidence="3" id="KW-1185">Reference proteome</keyword>
<reference evidence="3" key="2">
    <citation type="submission" date="2015-01" db="EMBL/GenBank/DDBJ databases">
        <title>Evolutionary Origins and Diversification of the Mycorrhizal Mutualists.</title>
        <authorList>
            <consortium name="DOE Joint Genome Institute"/>
            <consortium name="Mycorrhizal Genomics Consortium"/>
            <person name="Kohler A."/>
            <person name="Kuo A."/>
            <person name="Nagy L.G."/>
            <person name="Floudas D."/>
            <person name="Copeland A."/>
            <person name="Barry K.W."/>
            <person name="Cichocki N."/>
            <person name="Veneault-Fourrey C."/>
            <person name="LaButti K."/>
            <person name="Lindquist E.A."/>
            <person name="Lipzen A."/>
            <person name="Lundell T."/>
            <person name="Morin E."/>
            <person name="Murat C."/>
            <person name="Riley R."/>
            <person name="Ohm R."/>
            <person name="Sun H."/>
            <person name="Tunlid A."/>
            <person name="Henrissat B."/>
            <person name="Grigoriev I.V."/>
            <person name="Hibbett D.S."/>
            <person name="Martin F."/>
        </authorList>
    </citation>
    <scope>NUCLEOTIDE SEQUENCE [LARGE SCALE GENOMIC DNA]</scope>
    <source>
        <strain evidence="3">LaAM-08-1</strain>
    </source>
</reference>